<proteinExistence type="predicted"/>
<dbReference type="Proteomes" id="UP000640485">
    <property type="component" value="Unassembled WGS sequence"/>
</dbReference>
<dbReference type="EMBL" id="JAEPRQ010000009">
    <property type="protein sequence ID" value="MBK4217800.1"/>
    <property type="molecule type" value="Genomic_DNA"/>
</dbReference>
<evidence type="ECO:0000259" key="1">
    <source>
        <dbReference type="Pfam" id="PF20057"/>
    </source>
</evidence>
<evidence type="ECO:0000313" key="3">
    <source>
        <dbReference type="Proteomes" id="UP000640485"/>
    </source>
</evidence>
<evidence type="ECO:0000313" key="2">
    <source>
        <dbReference type="EMBL" id="MBK4217800.1"/>
    </source>
</evidence>
<accession>A0A934W1A6</accession>
<keyword evidence="3" id="KW-1185">Reference proteome</keyword>
<name>A0A934W1A6_9RHOB</name>
<reference evidence="2" key="1">
    <citation type="submission" date="2021-01" db="EMBL/GenBank/DDBJ databases">
        <title>Paracoccus amoyensis sp. nov., isolated from the surface seawater along the coast of Xiamen Island, China.</title>
        <authorList>
            <person name="Lyu L."/>
        </authorList>
    </citation>
    <scope>NUCLEOTIDE SEQUENCE</scope>
    <source>
        <strain evidence="2">MJ17</strain>
    </source>
</reference>
<organism evidence="2 3">
    <name type="scientific">Paracoccus caeni</name>
    <dbReference type="NCBI Taxonomy" id="657651"/>
    <lineage>
        <taxon>Bacteria</taxon>
        <taxon>Pseudomonadati</taxon>
        <taxon>Pseudomonadota</taxon>
        <taxon>Alphaproteobacteria</taxon>
        <taxon>Rhodobacterales</taxon>
        <taxon>Paracoccaceae</taxon>
        <taxon>Paracoccus</taxon>
    </lineage>
</organism>
<gene>
    <name evidence="2" type="ORF">JJJ17_17845</name>
</gene>
<sequence>MSGPSDPDGEADLPDDAQLYLRHIEKGLSIRALAREADCHASTILRRIRRFEARRDDPLIDGAVAAVIDRRRAFDERQALRILRRLAEPGAIMATSEVMEKAIVTRNDIRTAILDRHLAEAMALRGWVIHIPDNRRLRRYVIAPAGREMLRSIIGRKRKALPLAADFSDASPVGDQLADDQPNGFADQHRVWQAKVMKDPEDGRRRTMRVNIAESPLLLLSRRRDSSGQTFLTPGMVTAGERLREDFELAQMGPRVTQNWDGFLTSGIDKRRAGDGIHVGSDSARDRVAAALRDLGPGMGDIVLRVCCFLEGIEQTERRLGWSARSGKIVLRLALMRLERFYQNAYGSGARLIG</sequence>
<dbReference type="Pfam" id="PF20057">
    <property type="entry name" value="DUF6456"/>
    <property type="match status" value="1"/>
</dbReference>
<dbReference type="AlphaFoldDB" id="A0A934W1A6"/>
<dbReference type="InterPro" id="IPR045599">
    <property type="entry name" value="DUF6456"/>
</dbReference>
<comment type="caution">
    <text evidence="2">The sequence shown here is derived from an EMBL/GenBank/DDBJ whole genome shotgun (WGS) entry which is preliminary data.</text>
</comment>
<protein>
    <submittedName>
        <fullName evidence="2">Helix-turn-helix domain-containing protein</fullName>
    </submittedName>
</protein>
<feature type="domain" description="DUF6456" evidence="1">
    <location>
        <begin position="208"/>
        <end position="343"/>
    </location>
</feature>